<feature type="transmembrane region" description="Helical" evidence="7">
    <location>
        <begin position="91"/>
        <end position="114"/>
    </location>
</feature>
<dbReference type="AlphaFoldDB" id="A0A248LJM5"/>
<feature type="transmembrane region" description="Helical" evidence="7">
    <location>
        <begin position="290"/>
        <end position="309"/>
    </location>
</feature>
<dbReference type="Proteomes" id="UP000197424">
    <property type="component" value="Chromosome"/>
</dbReference>
<dbReference type="Gene3D" id="1.20.1630.10">
    <property type="entry name" value="Formate dehydrogenase/DMSO reductase domain"/>
    <property type="match status" value="1"/>
</dbReference>
<reference evidence="9" key="1">
    <citation type="submission" date="2017-06" db="EMBL/GenBank/DDBJ databases">
        <title>Whole genome sequence of Laribacter hongkongensis LHGZ1.</title>
        <authorList>
            <person name="Chen D."/>
            <person name="Wu H."/>
            <person name="Chen J."/>
        </authorList>
    </citation>
    <scope>NUCLEOTIDE SEQUENCE [LARGE SCALE GENOMIC DNA]</scope>
    <source>
        <strain evidence="9">LHGZ1</strain>
    </source>
</reference>
<feature type="transmembrane region" description="Helical" evidence="7">
    <location>
        <begin position="20"/>
        <end position="43"/>
    </location>
</feature>
<dbReference type="GO" id="GO:0005886">
    <property type="term" value="C:plasma membrane"/>
    <property type="evidence" value="ECO:0007669"/>
    <property type="project" value="UniProtKB-SubCell"/>
</dbReference>
<comment type="similarity">
    <text evidence="2">Belongs to the NrfD family.</text>
</comment>
<keyword evidence="3" id="KW-1003">Cell membrane</keyword>
<dbReference type="EMBL" id="CP022115">
    <property type="protein sequence ID" value="ASJ24566.1"/>
    <property type="molecule type" value="Genomic_DNA"/>
</dbReference>
<evidence type="ECO:0000256" key="3">
    <source>
        <dbReference type="ARBA" id="ARBA00022475"/>
    </source>
</evidence>
<sequence length="367" mass="39750">MDTQIVEVINVSRAVAWLPWAVQYFFLIGLSVGAWFLALPWLWRGTQETLGRLALLASLVCGLVAPVALLADLHGPGRFYHFYLYLQPHSWMAWGSVFIPLYLGGLMLSTWLAWRGDFARLAGTTAGRLARLYRLLGHGGSASRRQLLSVSVLTFAGAALVALYTGMEVMVIQARPLWHTPFLPLQFGVTAVAGAIGLVLVFNRLLGARDHVLEVRLNQLLALSQLLVLALGALWLATGLLALDPVHAVALQQVAQSASWQFTAVWATATTLLTLLIATRWPQGSGLVTGLLALHSAWMIRWTVFIGGQTVPKTGAGFYDYQLPLGNDGLLGIVGTAGLWLALLMILLSYSPWAGTTGRDLTARSAS</sequence>
<proteinExistence type="inferred from homology"/>
<keyword evidence="5 7" id="KW-1133">Transmembrane helix</keyword>
<feature type="transmembrane region" description="Helical" evidence="7">
    <location>
        <begin position="187"/>
        <end position="206"/>
    </location>
</feature>
<accession>A0A248LJM5</accession>
<feature type="transmembrane region" description="Helical" evidence="7">
    <location>
        <begin position="50"/>
        <end position="71"/>
    </location>
</feature>
<dbReference type="RefSeq" id="WP_088860807.1">
    <property type="nucleotide sequence ID" value="NZ_CP022115.1"/>
</dbReference>
<evidence type="ECO:0000256" key="6">
    <source>
        <dbReference type="ARBA" id="ARBA00023136"/>
    </source>
</evidence>
<feature type="transmembrane region" description="Helical" evidence="7">
    <location>
        <begin position="218"/>
        <end position="238"/>
    </location>
</feature>
<protein>
    <submittedName>
        <fullName evidence="8">Putative tetrathionate reductase subunit C</fullName>
    </submittedName>
</protein>
<evidence type="ECO:0000256" key="7">
    <source>
        <dbReference type="SAM" id="Phobius"/>
    </source>
</evidence>
<evidence type="ECO:0000256" key="4">
    <source>
        <dbReference type="ARBA" id="ARBA00022692"/>
    </source>
</evidence>
<gene>
    <name evidence="8" type="ORF">LHGZ1_1735</name>
</gene>
<evidence type="ECO:0000313" key="8">
    <source>
        <dbReference type="EMBL" id="ASJ24566.1"/>
    </source>
</evidence>
<keyword evidence="4 7" id="KW-0812">Transmembrane</keyword>
<feature type="transmembrane region" description="Helical" evidence="7">
    <location>
        <begin position="329"/>
        <end position="350"/>
    </location>
</feature>
<dbReference type="PANTHER" id="PTHR34856:SF2">
    <property type="entry name" value="PROTEIN NRFD"/>
    <property type="match status" value="1"/>
</dbReference>
<feature type="transmembrane region" description="Helical" evidence="7">
    <location>
        <begin position="147"/>
        <end position="167"/>
    </location>
</feature>
<feature type="transmembrane region" description="Helical" evidence="7">
    <location>
        <begin position="258"/>
        <end position="278"/>
    </location>
</feature>
<evidence type="ECO:0000313" key="9">
    <source>
        <dbReference type="Proteomes" id="UP000197424"/>
    </source>
</evidence>
<name>A0A248LJM5_9NEIS</name>
<dbReference type="Pfam" id="PF03916">
    <property type="entry name" value="NrfD"/>
    <property type="match status" value="1"/>
</dbReference>
<dbReference type="InterPro" id="IPR005614">
    <property type="entry name" value="NrfD-like"/>
</dbReference>
<dbReference type="InterPro" id="IPR052049">
    <property type="entry name" value="Electron_transfer_protein"/>
</dbReference>
<evidence type="ECO:0000256" key="1">
    <source>
        <dbReference type="ARBA" id="ARBA00004651"/>
    </source>
</evidence>
<evidence type="ECO:0000256" key="5">
    <source>
        <dbReference type="ARBA" id="ARBA00022989"/>
    </source>
</evidence>
<dbReference type="PANTHER" id="PTHR34856">
    <property type="entry name" value="PROTEIN NRFD"/>
    <property type="match status" value="1"/>
</dbReference>
<organism evidence="8 9">
    <name type="scientific">Laribacter hongkongensis</name>
    <dbReference type="NCBI Taxonomy" id="168471"/>
    <lineage>
        <taxon>Bacteria</taxon>
        <taxon>Pseudomonadati</taxon>
        <taxon>Pseudomonadota</taxon>
        <taxon>Betaproteobacteria</taxon>
        <taxon>Neisseriales</taxon>
        <taxon>Aquaspirillaceae</taxon>
        <taxon>Laribacter</taxon>
    </lineage>
</organism>
<dbReference type="OrthoDB" id="9770779at2"/>
<keyword evidence="6 7" id="KW-0472">Membrane</keyword>
<comment type="subcellular location">
    <subcellularLocation>
        <location evidence="1">Cell membrane</location>
        <topology evidence="1">Multi-pass membrane protein</topology>
    </subcellularLocation>
</comment>
<evidence type="ECO:0000256" key="2">
    <source>
        <dbReference type="ARBA" id="ARBA00008929"/>
    </source>
</evidence>